<sequence>MMIAACDAARRPDLPPVPAALIASDELPLGDATSARLTRASLAVRDRIEPDAGPLEARIYLLPRKQVQPFVASLAQPPAPGWTIEQPPERQADGSLLAIYARGGRVLAYLLLDKAVGERVAVQRLYNVDHP</sequence>
<evidence type="ECO:0000313" key="1">
    <source>
        <dbReference type="EMBL" id="MCC4232256.1"/>
    </source>
</evidence>
<dbReference type="RefSeq" id="WP_228226548.1">
    <property type="nucleotide sequence ID" value="NZ_JAJGNP010000003.1"/>
</dbReference>
<organism evidence="1 2">
    <name type="scientific">Sphingobium soli</name>
    <dbReference type="NCBI Taxonomy" id="1591116"/>
    <lineage>
        <taxon>Bacteria</taxon>
        <taxon>Pseudomonadati</taxon>
        <taxon>Pseudomonadota</taxon>
        <taxon>Alphaproteobacteria</taxon>
        <taxon>Sphingomonadales</taxon>
        <taxon>Sphingomonadaceae</taxon>
        <taxon>Sphingobium</taxon>
    </lineage>
</organism>
<name>A0ABS8H3V6_9SPHN</name>
<protein>
    <submittedName>
        <fullName evidence="1">Uncharacterized protein</fullName>
    </submittedName>
</protein>
<dbReference type="EMBL" id="JAJGNP010000003">
    <property type="protein sequence ID" value="MCC4232256.1"/>
    <property type="molecule type" value="Genomic_DNA"/>
</dbReference>
<comment type="caution">
    <text evidence="1">The sequence shown here is derived from an EMBL/GenBank/DDBJ whole genome shotgun (WGS) entry which is preliminary data.</text>
</comment>
<reference evidence="1 2" key="1">
    <citation type="submission" date="2021-10" db="EMBL/GenBank/DDBJ databases">
        <title>The diversity and Nitrogen Metabolism of Culturable Nitrate-Utilizing Bacteria Within the Oxygen Minimum Zone of the Changjiang (Yangtze River)Estuary.</title>
        <authorList>
            <person name="Zhang D."/>
            <person name="Zheng J."/>
            <person name="Liu S."/>
            <person name="He W."/>
        </authorList>
    </citation>
    <scope>NUCLEOTIDE SEQUENCE [LARGE SCALE GENOMIC DNA]</scope>
    <source>
        <strain evidence="1 2">FXH275-2</strain>
    </source>
</reference>
<accession>A0ABS8H3V6</accession>
<keyword evidence="2" id="KW-1185">Reference proteome</keyword>
<gene>
    <name evidence="1" type="ORF">LL253_06050</name>
</gene>
<proteinExistence type="predicted"/>
<dbReference type="Proteomes" id="UP001198830">
    <property type="component" value="Unassembled WGS sequence"/>
</dbReference>
<evidence type="ECO:0000313" key="2">
    <source>
        <dbReference type="Proteomes" id="UP001198830"/>
    </source>
</evidence>